<proteinExistence type="predicted"/>
<reference evidence="1 2" key="1">
    <citation type="submission" date="2019-05" db="EMBL/GenBank/DDBJ databases">
        <authorList>
            <person name="Lee S.D."/>
        </authorList>
    </citation>
    <scope>NUCLEOTIDE SEQUENCE [LARGE SCALE GENOMIC DNA]</scope>
    <source>
        <strain evidence="1 2">GH2-6</strain>
    </source>
</reference>
<comment type="caution">
    <text evidence="1">The sequence shown here is derived from an EMBL/GenBank/DDBJ whole genome shotgun (WGS) entry which is preliminary data.</text>
</comment>
<dbReference type="Proteomes" id="UP000307874">
    <property type="component" value="Unassembled WGS sequence"/>
</dbReference>
<dbReference type="AlphaFoldDB" id="A0A5C4JNT8"/>
<gene>
    <name evidence="1" type="ORF">FF124_14895</name>
</gene>
<dbReference type="EMBL" id="VCLB01000008">
    <property type="protein sequence ID" value="TNB46842.1"/>
    <property type="molecule type" value="Genomic_DNA"/>
</dbReference>
<dbReference type="GO" id="GO:0018662">
    <property type="term" value="F:phenol 2-monooxygenase activity"/>
    <property type="evidence" value="ECO:0007669"/>
    <property type="project" value="InterPro"/>
</dbReference>
<accession>A0A5C4JNT8</accession>
<dbReference type="Gene3D" id="3.10.20.560">
    <property type="entry name" value="Phenol hydroxylase"/>
    <property type="match status" value="1"/>
</dbReference>
<dbReference type="Pfam" id="PF04663">
    <property type="entry name" value="Phenol_monoox"/>
    <property type="match status" value="1"/>
</dbReference>
<reference evidence="1 2" key="2">
    <citation type="submission" date="2019-06" db="EMBL/GenBank/DDBJ databases">
        <title>Martelella lutilitoris sp. nov., isolated from a tidal mudflat.</title>
        <authorList>
            <person name="Kim Y.-J."/>
        </authorList>
    </citation>
    <scope>NUCLEOTIDE SEQUENCE [LARGE SCALE GENOMIC DNA]</scope>
    <source>
        <strain evidence="1 2">GH2-6</strain>
    </source>
</reference>
<dbReference type="OrthoDB" id="5343663at2"/>
<protein>
    <submittedName>
        <fullName evidence="1">Phenol hydroxylase</fullName>
    </submittedName>
</protein>
<sequence length="123" mass="13731">MGVVALDPDYAEKVEIRDRLENFHGNQLVYIHWEEHLMFCAAIAFPLPPAMPFGAILSQILPTYYGMHPDFEKIDWSAVRWTIDGKEAHPDPEKSLADNGIGHKSLIRFWTPGLSGVGGVATV</sequence>
<name>A0A5C4JNT8_9HYPH</name>
<keyword evidence="2" id="KW-1185">Reference proteome</keyword>
<evidence type="ECO:0000313" key="1">
    <source>
        <dbReference type="EMBL" id="TNB46842.1"/>
    </source>
</evidence>
<evidence type="ECO:0000313" key="2">
    <source>
        <dbReference type="Proteomes" id="UP000307874"/>
    </source>
</evidence>
<dbReference type="InterPro" id="IPR043010">
    <property type="entry name" value="Phenol_hydroxylase_sf"/>
</dbReference>
<dbReference type="InterPro" id="IPR006756">
    <property type="entry name" value="Phenol_hydroxylase"/>
</dbReference>
<dbReference type="RefSeq" id="WP_138749281.1">
    <property type="nucleotide sequence ID" value="NZ_VCLB01000008.1"/>
</dbReference>
<organism evidence="1 2">
    <name type="scientific">Martelella lutilitoris</name>
    <dbReference type="NCBI Taxonomy" id="2583532"/>
    <lineage>
        <taxon>Bacteria</taxon>
        <taxon>Pseudomonadati</taxon>
        <taxon>Pseudomonadota</taxon>
        <taxon>Alphaproteobacteria</taxon>
        <taxon>Hyphomicrobiales</taxon>
        <taxon>Aurantimonadaceae</taxon>
        <taxon>Martelella</taxon>
    </lineage>
</organism>